<dbReference type="Proteomes" id="UP000283523">
    <property type="component" value="Unassembled WGS sequence"/>
</dbReference>
<organism evidence="1 2">
    <name type="scientific">Fibrisoma montanum</name>
    <dbReference type="NCBI Taxonomy" id="2305895"/>
    <lineage>
        <taxon>Bacteria</taxon>
        <taxon>Pseudomonadati</taxon>
        <taxon>Bacteroidota</taxon>
        <taxon>Cytophagia</taxon>
        <taxon>Cytophagales</taxon>
        <taxon>Spirosomataceae</taxon>
        <taxon>Fibrisoma</taxon>
    </lineage>
</organism>
<gene>
    <name evidence="1" type="ORF">DYU11_22640</name>
</gene>
<evidence type="ECO:0000313" key="2">
    <source>
        <dbReference type="Proteomes" id="UP000283523"/>
    </source>
</evidence>
<reference evidence="1 2" key="1">
    <citation type="submission" date="2018-08" db="EMBL/GenBank/DDBJ databases">
        <title>Fibrisoma montanum sp. nov., isolated from Danxia mountain soil.</title>
        <authorList>
            <person name="Huang Y."/>
        </authorList>
    </citation>
    <scope>NUCLEOTIDE SEQUENCE [LARGE SCALE GENOMIC DNA]</scope>
    <source>
        <strain evidence="1 2">HYT19</strain>
    </source>
</reference>
<comment type="caution">
    <text evidence="1">The sequence shown here is derived from an EMBL/GenBank/DDBJ whole genome shotgun (WGS) entry which is preliminary data.</text>
</comment>
<dbReference type="EMBL" id="QXED01000007">
    <property type="protein sequence ID" value="RIV19730.1"/>
    <property type="molecule type" value="Genomic_DNA"/>
</dbReference>
<protein>
    <submittedName>
        <fullName evidence="1">Uncharacterized protein</fullName>
    </submittedName>
</protein>
<accession>A0A418M2B6</accession>
<proteinExistence type="predicted"/>
<dbReference type="RefSeq" id="WP_119670016.1">
    <property type="nucleotide sequence ID" value="NZ_QXED01000007.1"/>
</dbReference>
<sequence length="137" mass="15177">MLDQLETIAAQQGLTFAFGEESDLNPVAAGYLKDQPPLLFHEGYLSGTVTTDGQGADEIAYSIRLWVLVPVSKNDSPFTHRTHIAFLRAYALQYLREVRKVARLSPVQLTEGIELTTRILDGLRLTFTATPLDPLSC</sequence>
<name>A0A418M2B6_9BACT</name>
<dbReference type="AlphaFoldDB" id="A0A418M2B6"/>
<evidence type="ECO:0000313" key="1">
    <source>
        <dbReference type="EMBL" id="RIV19730.1"/>
    </source>
</evidence>
<dbReference type="OrthoDB" id="965558at2"/>
<keyword evidence="2" id="KW-1185">Reference proteome</keyword>